<dbReference type="PANTHER" id="PTHR47763">
    <property type="entry name" value="ALPHA-PROTEIN KINASE VWKA"/>
    <property type="match status" value="1"/>
</dbReference>
<evidence type="ECO:0000259" key="2">
    <source>
        <dbReference type="PROSITE" id="PS50234"/>
    </source>
</evidence>
<dbReference type="STRING" id="230819.A0A5C3KIF6"/>
<sequence length="522" mass="55084">MTRFTQVPAPRTTTQPTSQPPTLEPGSDALPGPKDASDPASSTSKSLDIVFVQDSTGSQGSYISSARRAIQDICKKVSASPILAQATSPTSTAAASNPALRFGLVAFRDHPPQDRSWVTKNFGFTSDVEQMRKNLGTLVASGGGDGPEASTAGLAEALNMPWKEGAVKIVVLITDAPPHGLGESGDGFPNGSPDQNDPLEIARQMAEHGISLYVIACEPTLSSAYKHAVDFYRALTQITGYAFTFCTLPLTVKPLPPRGRIVPLTNAAQLGNYIVGSAIETLETEDLIGQFEQTILEDVYGQGKSVEEVMDTIQMELDKRKVQVNTLHVEEIYAPSMVADSNTSLWRNAEKLGGARGAVKSVGSRLAGSSAPPADYPMSSRLSAGGGPIWKSSAPSVSHEHDEDDADDLPVDALLVPRGAPGAPIGRERRREARGRPRMGSPLSSAPPPPPTMYASAPVAFNYLPTSAPSRPQASLAPQAIDRNQTKRVVMQGLMRNAKVGAGGVLQPTGAYADKGPVKLDG</sequence>
<protein>
    <recommendedName>
        <fullName evidence="2">VWFA domain-containing protein</fullName>
    </recommendedName>
</protein>
<organism evidence="3 4">
    <name type="scientific">Coprinopsis marcescibilis</name>
    <name type="common">Agaric fungus</name>
    <name type="synonym">Psathyrella marcescibilis</name>
    <dbReference type="NCBI Taxonomy" id="230819"/>
    <lineage>
        <taxon>Eukaryota</taxon>
        <taxon>Fungi</taxon>
        <taxon>Dikarya</taxon>
        <taxon>Basidiomycota</taxon>
        <taxon>Agaricomycotina</taxon>
        <taxon>Agaricomycetes</taxon>
        <taxon>Agaricomycetidae</taxon>
        <taxon>Agaricales</taxon>
        <taxon>Agaricineae</taxon>
        <taxon>Psathyrellaceae</taxon>
        <taxon>Coprinopsis</taxon>
    </lineage>
</organism>
<proteinExistence type="predicted"/>
<feature type="region of interest" description="Disordered" evidence="1">
    <location>
        <begin position="357"/>
        <end position="453"/>
    </location>
</feature>
<dbReference type="InterPro" id="IPR052969">
    <property type="entry name" value="Thr-specific_kinase-like"/>
</dbReference>
<dbReference type="AlphaFoldDB" id="A0A5C3KIF6"/>
<reference evidence="3 4" key="1">
    <citation type="journal article" date="2019" name="Nat. Ecol. Evol.">
        <title>Megaphylogeny resolves global patterns of mushroom evolution.</title>
        <authorList>
            <person name="Varga T."/>
            <person name="Krizsan K."/>
            <person name="Foldi C."/>
            <person name="Dima B."/>
            <person name="Sanchez-Garcia M."/>
            <person name="Sanchez-Ramirez S."/>
            <person name="Szollosi G.J."/>
            <person name="Szarkandi J.G."/>
            <person name="Papp V."/>
            <person name="Albert L."/>
            <person name="Andreopoulos W."/>
            <person name="Angelini C."/>
            <person name="Antonin V."/>
            <person name="Barry K.W."/>
            <person name="Bougher N.L."/>
            <person name="Buchanan P."/>
            <person name="Buyck B."/>
            <person name="Bense V."/>
            <person name="Catcheside P."/>
            <person name="Chovatia M."/>
            <person name="Cooper J."/>
            <person name="Damon W."/>
            <person name="Desjardin D."/>
            <person name="Finy P."/>
            <person name="Geml J."/>
            <person name="Haridas S."/>
            <person name="Hughes K."/>
            <person name="Justo A."/>
            <person name="Karasinski D."/>
            <person name="Kautmanova I."/>
            <person name="Kiss B."/>
            <person name="Kocsube S."/>
            <person name="Kotiranta H."/>
            <person name="LaButti K.M."/>
            <person name="Lechner B.E."/>
            <person name="Liimatainen K."/>
            <person name="Lipzen A."/>
            <person name="Lukacs Z."/>
            <person name="Mihaltcheva S."/>
            <person name="Morgado L.N."/>
            <person name="Niskanen T."/>
            <person name="Noordeloos M.E."/>
            <person name="Ohm R.A."/>
            <person name="Ortiz-Santana B."/>
            <person name="Ovrebo C."/>
            <person name="Racz N."/>
            <person name="Riley R."/>
            <person name="Savchenko A."/>
            <person name="Shiryaev A."/>
            <person name="Soop K."/>
            <person name="Spirin V."/>
            <person name="Szebenyi C."/>
            <person name="Tomsovsky M."/>
            <person name="Tulloss R.E."/>
            <person name="Uehling J."/>
            <person name="Grigoriev I.V."/>
            <person name="Vagvolgyi C."/>
            <person name="Papp T."/>
            <person name="Martin F.M."/>
            <person name="Miettinen O."/>
            <person name="Hibbett D.S."/>
            <person name="Nagy L.G."/>
        </authorList>
    </citation>
    <scope>NUCLEOTIDE SEQUENCE [LARGE SCALE GENOMIC DNA]</scope>
    <source>
        <strain evidence="3 4">CBS 121175</strain>
    </source>
</reference>
<dbReference type="PANTHER" id="PTHR47763:SF1">
    <property type="entry name" value="DUF659 DOMAIN-CONTAINING PROTEIN"/>
    <property type="match status" value="1"/>
</dbReference>
<evidence type="ECO:0000256" key="1">
    <source>
        <dbReference type="SAM" id="MobiDB-lite"/>
    </source>
</evidence>
<feature type="compositionally biased region" description="Low complexity" evidence="1">
    <location>
        <begin position="411"/>
        <end position="425"/>
    </location>
</feature>
<dbReference type="GO" id="GO:0005737">
    <property type="term" value="C:cytoplasm"/>
    <property type="evidence" value="ECO:0007669"/>
    <property type="project" value="TreeGrafter"/>
</dbReference>
<accession>A0A5C3KIF6</accession>
<dbReference type="Proteomes" id="UP000307440">
    <property type="component" value="Unassembled WGS sequence"/>
</dbReference>
<evidence type="ECO:0000313" key="3">
    <source>
        <dbReference type="EMBL" id="TFK19603.1"/>
    </source>
</evidence>
<evidence type="ECO:0000313" key="4">
    <source>
        <dbReference type="Proteomes" id="UP000307440"/>
    </source>
</evidence>
<gene>
    <name evidence="3" type="ORF">FA15DRAFT_167582</name>
</gene>
<dbReference type="EMBL" id="ML210333">
    <property type="protein sequence ID" value="TFK19603.1"/>
    <property type="molecule type" value="Genomic_DNA"/>
</dbReference>
<feature type="compositionally biased region" description="Basic and acidic residues" evidence="1">
    <location>
        <begin position="426"/>
        <end position="435"/>
    </location>
</feature>
<dbReference type="CDD" id="cd00198">
    <property type="entry name" value="vWFA"/>
    <property type="match status" value="1"/>
</dbReference>
<dbReference type="GO" id="GO:0004674">
    <property type="term" value="F:protein serine/threonine kinase activity"/>
    <property type="evidence" value="ECO:0007669"/>
    <property type="project" value="TreeGrafter"/>
</dbReference>
<dbReference type="PROSITE" id="PS50234">
    <property type="entry name" value="VWFA"/>
    <property type="match status" value="1"/>
</dbReference>
<feature type="compositionally biased region" description="Low complexity" evidence="1">
    <location>
        <begin position="8"/>
        <end position="17"/>
    </location>
</feature>
<name>A0A5C3KIF6_COPMA</name>
<feature type="domain" description="VWFA" evidence="2">
    <location>
        <begin position="48"/>
        <end position="282"/>
    </location>
</feature>
<dbReference type="OrthoDB" id="301415at2759"/>
<keyword evidence="4" id="KW-1185">Reference proteome</keyword>
<dbReference type="Pfam" id="PF00092">
    <property type="entry name" value="VWA"/>
    <property type="match status" value="1"/>
</dbReference>
<dbReference type="InterPro" id="IPR036465">
    <property type="entry name" value="vWFA_dom_sf"/>
</dbReference>
<dbReference type="Gene3D" id="3.40.50.410">
    <property type="entry name" value="von Willebrand factor, type A domain"/>
    <property type="match status" value="1"/>
</dbReference>
<feature type="region of interest" description="Disordered" evidence="1">
    <location>
        <begin position="1"/>
        <end position="45"/>
    </location>
</feature>
<dbReference type="InterPro" id="IPR002035">
    <property type="entry name" value="VWF_A"/>
</dbReference>
<dbReference type="SUPFAM" id="SSF53300">
    <property type="entry name" value="vWA-like"/>
    <property type="match status" value="1"/>
</dbReference>